<keyword evidence="1" id="KW-1133">Transmembrane helix</keyword>
<proteinExistence type="predicted"/>
<dbReference type="EMBL" id="OY731401">
    <property type="protein sequence ID" value="CAJ1952094.1"/>
    <property type="molecule type" value="Genomic_DNA"/>
</dbReference>
<keyword evidence="1" id="KW-0812">Transmembrane</keyword>
<dbReference type="AlphaFoldDB" id="A0AA86SVS3"/>
<organism evidence="2 3">
    <name type="scientific">Sphenostylis stenocarpa</name>
    <dbReference type="NCBI Taxonomy" id="92480"/>
    <lineage>
        <taxon>Eukaryota</taxon>
        <taxon>Viridiplantae</taxon>
        <taxon>Streptophyta</taxon>
        <taxon>Embryophyta</taxon>
        <taxon>Tracheophyta</taxon>
        <taxon>Spermatophyta</taxon>
        <taxon>Magnoliopsida</taxon>
        <taxon>eudicotyledons</taxon>
        <taxon>Gunneridae</taxon>
        <taxon>Pentapetalae</taxon>
        <taxon>rosids</taxon>
        <taxon>fabids</taxon>
        <taxon>Fabales</taxon>
        <taxon>Fabaceae</taxon>
        <taxon>Papilionoideae</taxon>
        <taxon>50 kb inversion clade</taxon>
        <taxon>NPAAA clade</taxon>
        <taxon>indigoferoid/millettioid clade</taxon>
        <taxon>Phaseoleae</taxon>
        <taxon>Sphenostylis</taxon>
    </lineage>
</organism>
<sequence>MHTIENSYSLVGDILKAKCMPNDVVSLTCQSIFSRLLDCEKHYDYELLSLQQNHSWRPHLESRFHCFCADKLGKRFQNFVPPLRFRFGFLILLEITDKCDHYCGQVDVAAKIAIAYSCEVESSMKRRLREENRRLGLSNGAFEIVAMLFLVSDKYPR</sequence>
<reference evidence="2" key="1">
    <citation type="submission" date="2023-10" db="EMBL/GenBank/DDBJ databases">
        <authorList>
            <person name="Domelevo Entfellner J.-B."/>
        </authorList>
    </citation>
    <scope>NUCLEOTIDE SEQUENCE</scope>
</reference>
<evidence type="ECO:0000313" key="3">
    <source>
        <dbReference type="Proteomes" id="UP001189624"/>
    </source>
</evidence>
<gene>
    <name evidence="2" type="ORF">AYBTSS11_LOCUS15116</name>
</gene>
<name>A0AA86SVS3_9FABA</name>
<evidence type="ECO:0000256" key="1">
    <source>
        <dbReference type="SAM" id="Phobius"/>
    </source>
</evidence>
<protein>
    <submittedName>
        <fullName evidence="2">Uncharacterized protein</fullName>
    </submittedName>
</protein>
<keyword evidence="1" id="KW-0472">Membrane</keyword>
<keyword evidence="3" id="KW-1185">Reference proteome</keyword>
<evidence type="ECO:0000313" key="2">
    <source>
        <dbReference type="EMBL" id="CAJ1952094.1"/>
    </source>
</evidence>
<dbReference type="Proteomes" id="UP001189624">
    <property type="component" value="Chromosome 4"/>
</dbReference>
<feature type="transmembrane region" description="Helical" evidence="1">
    <location>
        <begin position="135"/>
        <end position="152"/>
    </location>
</feature>
<accession>A0AA86SVS3</accession>
<dbReference type="Gramene" id="rna-AYBTSS11_LOCUS15116">
    <property type="protein sequence ID" value="CAJ1952094.1"/>
    <property type="gene ID" value="gene-AYBTSS11_LOCUS15116"/>
</dbReference>